<evidence type="ECO:0000313" key="2">
    <source>
        <dbReference type="EMBL" id="KKL48510.1"/>
    </source>
</evidence>
<evidence type="ECO:0000259" key="1">
    <source>
        <dbReference type="Pfam" id="PF02915"/>
    </source>
</evidence>
<feature type="domain" description="Rubrerythrin diiron-binding" evidence="1">
    <location>
        <begin position="53"/>
        <end position="163"/>
    </location>
</feature>
<proteinExistence type="predicted"/>
<dbReference type="Gene3D" id="2.20.28.10">
    <property type="match status" value="1"/>
</dbReference>
<dbReference type="EMBL" id="LAZR01033296">
    <property type="protein sequence ID" value="KKL48510.1"/>
    <property type="molecule type" value="Genomic_DNA"/>
</dbReference>
<sequence>MCKICGEAYINERKPNRCPFCGAHETYFVVSNEYDDTGAWDVELNDVDKANAEKALVVEISNALFYKCSSKKVKELDGQKLFKILAKVESEHAAVWKKILKLDKIKWEPAETCETEYKLDLEDSHAREERAIKFYGEAAANASSSRVKEIFQAFVQVEKDHLYLSEERLK</sequence>
<accession>A0A0F9EU52</accession>
<dbReference type="InterPro" id="IPR009078">
    <property type="entry name" value="Ferritin-like_SF"/>
</dbReference>
<gene>
    <name evidence="2" type="ORF">LCGC14_2324790</name>
</gene>
<dbReference type="GO" id="GO:0016491">
    <property type="term" value="F:oxidoreductase activity"/>
    <property type="evidence" value="ECO:0007669"/>
    <property type="project" value="InterPro"/>
</dbReference>
<dbReference type="InterPro" id="IPR003251">
    <property type="entry name" value="Rr_diiron-bd_dom"/>
</dbReference>
<protein>
    <recommendedName>
        <fullName evidence="1">Rubrerythrin diiron-binding domain-containing protein</fullName>
    </recommendedName>
</protein>
<dbReference type="InterPro" id="IPR012347">
    <property type="entry name" value="Ferritin-like"/>
</dbReference>
<dbReference type="GO" id="GO:0046872">
    <property type="term" value="F:metal ion binding"/>
    <property type="evidence" value="ECO:0007669"/>
    <property type="project" value="InterPro"/>
</dbReference>
<organism evidence="2">
    <name type="scientific">marine sediment metagenome</name>
    <dbReference type="NCBI Taxonomy" id="412755"/>
    <lineage>
        <taxon>unclassified sequences</taxon>
        <taxon>metagenomes</taxon>
        <taxon>ecological metagenomes</taxon>
    </lineage>
</organism>
<dbReference type="SUPFAM" id="SSF47240">
    <property type="entry name" value="Ferritin-like"/>
    <property type="match status" value="1"/>
</dbReference>
<dbReference type="Gene3D" id="1.20.1260.10">
    <property type="match status" value="1"/>
</dbReference>
<dbReference type="Pfam" id="PF02915">
    <property type="entry name" value="Rubrerythrin"/>
    <property type="match status" value="1"/>
</dbReference>
<dbReference type="SUPFAM" id="SSF57802">
    <property type="entry name" value="Rubredoxin-like"/>
    <property type="match status" value="1"/>
</dbReference>
<reference evidence="2" key="1">
    <citation type="journal article" date="2015" name="Nature">
        <title>Complex archaea that bridge the gap between prokaryotes and eukaryotes.</title>
        <authorList>
            <person name="Spang A."/>
            <person name="Saw J.H."/>
            <person name="Jorgensen S.L."/>
            <person name="Zaremba-Niedzwiedzka K."/>
            <person name="Martijn J."/>
            <person name="Lind A.E."/>
            <person name="van Eijk R."/>
            <person name="Schleper C."/>
            <person name="Guy L."/>
            <person name="Ettema T.J."/>
        </authorList>
    </citation>
    <scope>NUCLEOTIDE SEQUENCE</scope>
</reference>
<dbReference type="AlphaFoldDB" id="A0A0F9EU52"/>
<comment type="caution">
    <text evidence="2">The sequence shown here is derived from an EMBL/GenBank/DDBJ whole genome shotgun (WGS) entry which is preliminary data.</text>
</comment>
<name>A0A0F9EU52_9ZZZZ</name>
<dbReference type="CDD" id="cd00350">
    <property type="entry name" value="rubredoxin_like"/>
    <property type="match status" value="1"/>
</dbReference>